<proteinExistence type="predicted"/>
<gene>
    <name evidence="2" type="ORF">EFL95_02070</name>
</gene>
<reference evidence="2 3" key="1">
    <citation type="submission" date="2018-11" db="EMBL/GenBank/DDBJ databases">
        <authorList>
            <person name="Li F."/>
        </authorList>
    </citation>
    <scope>NUCLEOTIDE SEQUENCE [LARGE SCALE GENOMIC DNA]</scope>
    <source>
        <strain evidence="2 3">KIS18-7</strain>
    </source>
</reference>
<dbReference type="Pfam" id="PF02720">
    <property type="entry name" value="DUF222"/>
    <property type="match status" value="1"/>
</dbReference>
<feature type="domain" description="DUF222" evidence="1">
    <location>
        <begin position="39"/>
        <end position="124"/>
    </location>
</feature>
<evidence type="ECO:0000313" key="2">
    <source>
        <dbReference type="EMBL" id="RNL81181.1"/>
    </source>
</evidence>
<protein>
    <submittedName>
        <fullName evidence="2">DUF222 domain-containing protein</fullName>
    </submittedName>
</protein>
<evidence type="ECO:0000259" key="1">
    <source>
        <dbReference type="Pfam" id="PF02720"/>
    </source>
</evidence>
<dbReference type="InterPro" id="IPR003870">
    <property type="entry name" value="DUF222"/>
</dbReference>
<evidence type="ECO:0000313" key="3">
    <source>
        <dbReference type="Proteomes" id="UP000277094"/>
    </source>
</evidence>
<dbReference type="AlphaFoldDB" id="A0A3N0E021"/>
<organism evidence="2 3">
    <name type="scientific">Nocardioides marmorisolisilvae</name>
    <dbReference type="NCBI Taxonomy" id="1542737"/>
    <lineage>
        <taxon>Bacteria</taxon>
        <taxon>Bacillati</taxon>
        <taxon>Actinomycetota</taxon>
        <taxon>Actinomycetes</taxon>
        <taxon>Propionibacteriales</taxon>
        <taxon>Nocardioidaceae</taxon>
        <taxon>Nocardioides</taxon>
    </lineage>
</organism>
<accession>A0A3N0E021</accession>
<feature type="non-terminal residue" evidence="2">
    <location>
        <position position="124"/>
    </location>
</feature>
<sequence length="124" mass="13624">MSRAHPVHPILRATATIGSALKDVVDVDPVFMATADKARALEALTAEINQMEALRLRLIANAQDVADRDACRSLAGWLETRTRTEHGPNLRSLRLAEALEKRWHQTASALTHGRVNLAQAEVIV</sequence>
<name>A0A3N0E021_9ACTN</name>
<keyword evidence="3" id="KW-1185">Reference proteome</keyword>
<dbReference type="RefSeq" id="WP_123232386.1">
    <property type="nucleotide sequence ID" value="NZ_RJSG01000001.1"/>
</dbReference>
<dbReference type="EMBL" id="RJSG01000001">
    <property type="protein sequence ID" value="RNL81181.1"/>
    <property type="molecule type" value="Genomic_DNA"/>
</dbReference>
<dbReference type="Proteomes" id="UP000277094">
    <property type="component" value="Unassembled WGS sequence"/>
</dbReference>
<comment type="caution">
    <text evidence="2">The sequence shown here is derived from an EMBL/GenBank/DDBJ whole genome shotgun (WGS) entry which is preliminary data.</text>
</comment>